<gene>
    <name evidence="3" type="ORF">NEMBOFW57_009422</name>
</gene>
<reference evidence="3" key="1">
    <citation type="submission" date="2023-02" db="EMBL/GenBank/DDBJ databases">
        <authorList>
            <person name="Palmer J.M."/>
        </authorList>
    </citation>
    <scope>NUCLEOTIDE SEQUENCE</scope>
    <source>
        <strain evidence="3">FW57</strain>
    </source>
</reference>
<accession>A0AAD4HUS3</accession>
<evidence type="ECO:0000313" key="3">
    <source>
        <dbReference type="EMBL" id="KAG7284807.1"/>
    </source>
</evidence>
<evidence type="ECO:0000313" key="4">
    <source>
        <dbReference type="Proteomes" id="UP001197093"/>
    </source>
</evidence>
<sequence>MDFNFDELPCSFTMDSMDLALPLPAGHSLGPEPAIPSFDFAPSADSTHSSSTRIAPTQRNPSARIQKSTTPKKRAVRGPFKSMEERIETTPRLVHYPCLRKRLTDTSFVPEKSDPGLYWTRRWTSMHLTEIEDWASSEIKTIELTQTDSSIRWNVRSREERDLLRDVLKLWVVSRIQSRSERICGADTVGIGPQMQDVDRHDYGYVPLPPVISAQITIIAEVMFFRPLQSQIRKRLDKLIGAKNPGAWFTVYLVCMLLLHNCALITENYFRKARNLRLSQRYAAADAISDLHGSANILLTYYHCRVKGNVPFAAGWKSARDVQAAKLSKEQVEFLVWSNQQSRTMSKYHQNTFNYSFNSSFDTSVE</sequence>
<dbReference type="Proteomes" id="UP001197093">
    <property type="component" value="Unassembled WGS sequence"/>
</dbReference>
<protein>
    <submittedName>
        <fullName evidence="3">Uncharacterized protein</fullName>
    </submittedName>
</protein>
<proteinExistence type="predicted"/>
<keyword evidence="4" id="KW-1185">Reference proteome</keyword>
<dbReference type="EMBL" id="JAHCVI010000005">
    <property type="protein sequence ID" value="KAG7284807.1"/>
    <property type="molecule type" value="Genomic_DNA"/>
</dbReference>
<feature type="transmembrane region" description="Helical" evidence="2">
    <location>
        <begin position="246"/>
        <end position="266"/>
    </location>
</feature>
<dbReference type="AlphaFoldDB" id="A0AAD4HUS3"/>
<organism evidence="3 4">
    <name type="scientific">Staphylotrichum longicolle</name>
    <dbReference type="NCBI Taxonomy" id="669026"/>
    <lineage>
        <taxon>Eukaryota</taxon>
        <taxon>Fungi</taxon>
        <taxon>Dikarya</taxon>
        <taxon>Ascomycota</taxon>
        <taxon>Pezizomycotina</taxon>
        <taxon>Sordariomycetes</taxon>
        <taxon>Sordariomycetidae</taxon>
        <taxon>Sordariales</taxon>
        <taxon>Chaetomiaceae</taxon>
        <taxon>Staphylotrichum</taxon>
    </lineage>
</organism>
<dbReference type="InterPro" id="IPR052973">
    <property type="entry name" value="Fungal_sec-metab_reg_TF"/>
</dbReference>
<keyword evidence="2" id="KW-1133">Transmembrane helix</keyword>
<feature type="region of interest" description="Disordered" evidence="1">
    <location>
        <begin position="34"/>
        <end position="78"/>
    </location>
</feature>
<keyword evidence="2" id="KW-0812">Transmembrane</keyword>
<dbReference type="PANTHER" id="PTHR35392:SF3">
    <property type="entry name" value="ZN(2)-C6 FUNGAL-TYPE DOMAIN-CONTAINING PROTEIN"/>
    <property type="match status" value="1"/>
</dbReference>
<comment type="caution">
    <text evidence="3">The sequence shown here is derived from an EMBL/GenBank/DDBJ whole genome shotgun (WGS) entry which is preliminary data.</text>
</comment>
<keyword evidence="2" id="KW-0472">Membrane</keyword>
<name>A0AAD4HUS3_9PEZI</name>
<feature type="compositionally biased region" description="Polar residues" evidence="1">
    <location>
        <begin position="44"/>
        <end position="69"/>
    </location>
</feature>
<evidence type="ECO:0000256" key="1">
    <source>
        <dbReference type="SAM" id="MobiDB-lite"/>
    </source>
</evidence>
<evidence type="ECO:0000256" key="2">
    <source>
        <dbReference type="SAM" id="Phobius"/>
    </source>
</evidence>
<dbReference type="PANTHER" id="PTHR35392">
    <property type="entry name" value="ZN(II)2CYS6 TRANSCRIPTION FACTOR (EUROFUNG)-RELATED-RELATED"/>
    <property type="match status" value="1"/>
</dbReference>